<organism evidence="2 3">
    <name type="scientific">Nakamurella multipartita (strain ATCC 700099 / DSM 44233 / CIP 104796 / JCM 9543 / NBRC 105858 / Y-104)</name>
    <name type="common">Microsphaera multipartita</name>
    <dbReference type="NCBI Taxonomy" id="479431"/>
    <lineage>
        <taxon>Bacteria</taxon>
        <taxon>Bacillati</taxon>
        <taxon>Actinomycetota</taxon>
        <taxon>Actinomycetes</taxon>
        <taxon>Nakamurellales</taxon>
        <taxon>Nakamurellaceae</taxon>
        <taxon>Nakamurella</taxon>
    </lineage>
</organism>
<keyword evidence="3" id="KW-1185">Reference proteome</keyword>
<sequence length="162" mass="16410">MKTIAMVPRVKVSADGDGVVSHAGVGLLREVADLSGLTGGVSAVLADTYKGPWLHDPGRVFTDLAAAVADGADCVSGIGALGDQEAQHGPVASVSTAWRLIDARVDAAHLTAVKAARAAARCTAWAAGAAPPDGVELVMDVDATITIDHSDRKENAAATWSC</sequence>
<dbReference type="STRING" id="479431.Namu_4493"/>
<gene>
    <name evidence="2" type="ordered locus">Namu_4493</name>
</gene>
<dbReference type="AlphaFoldDB" id="C8XKW7"/>
<feature type="domain" description="Transposase DDE" evidence="1">
    <location>
        <begin position="8"/>
        <end position="159"/>
    </location>
</feature>
<proteinExistence type="predicted"/>
<dbReference type="EMBL" id="CP001737">
    <property type="protein sequence ID" value="ACV80774.1"/>
    <property type="molecule type" value="Genomic_DNA"/>
</dbReference>
<dbReference type="InterPro" id="IPR025668">
    <property type="entry name" value="Tnp_DDE_dom"/>
</dbReference>
<dbReference type="KEGG" id="nml:Namu_4493"/>
<accession>C8XKW7</accession>
<evidence type="ECO:0000259" key="1">
    <source>
        <dbReference type="Pfam" id="PF13701"/>
    </source>
</evidence>
<reference evidence="3" key="1">
    <citation type="submission" date="2009-09" db="EMBL/GenBank/DDBJ databases">
        <title>The complete genome of Nakamurella multipartita DSM 44233.</title>
        <authorList>
            <consortium name="US DOE Joint Genome Institute (JGI-PGF)"/>
            <person name="Lucas S."/>
            <person name="Copeland A."/>
            <person name="Lapidus A."/>
            <person name="Glavina del Rio T."/>
            <person name="Dalin E."/>
            <person name="Tice H."/>
            <person name="Bruce D."/>
            <person name="Goodwin L."/>
            <person name="Pitluck S."/>
            <person name="Kyrpides N."/>
            <person name="Mavromatis K."/>
            <person name="Ivanova N."/>
            <person name="Ovchinnikova G."/>
            <person name="Sims D."/>
            <person name="Meincke L."/>
            <person name="Brettin T."/>
            <person name="Detter J.C."/>
            <person name="Han C."/>
            <person name="Larimer F."/>
            <person name="Land M."/>
            <person name="Hauser L."/>
            <person name="Markowitz V."/>
            <person name="Cheng J.-F."/>
            <person name="Hugenholtz P."/>
            <person name="Woyke T."/>
            <person name="Wu D."/>
            <person name="Klenk H.-P."/>
            <person name="Eisen J.A."/>
        </authorList>
    </citation>
    <scope>NUCLEOTIDE SEQUENCE [LARGE SCALE GENOMIC DNA]</scope>
    <source>
        <strain evidence="3">ATCC 700099 / DSM 44233 / CIP 104796 / JCM 9543 / NBRC 105858 / Y-104</strain>
    </source>
</reference>
<evidence type="ECO:0000313" key="2">
    <source>
        <dbReference type="EMBL" id="ACV80774.1"/>
    </source>
</evidence>
<dbReference type="Proteomes" id="UP000002218">
    <property type="component" value="Chromosome"/>
</dbReference>
<dbReference type="InParanoid" id="C8XKW7"/>
<name>C8XKW7_NAKMY</name>
<reference evidence="2 3" key="2">
    <citation type="journal article" date="2010" name="Stand. Genomic Sci.">
        <title>Complete genome sequence of Nakamurella multipartita type strain (Y-104).</title>
        <authorList>
            <person name="Tice H."/>
            <person name="Mayilraj S."/>
            <person name="Sims D."/>
            <person name="Lapidus A."/>
            <person name="Nolan M."/>
            <person name="Lucas S."/>
            <person name="Glavina Del Rio T."/>
            <person name="Copeland A."/>
            <person name="Cheng J.F."/>
            <person name="Meincke L."/>
            <person name="Bruce D."/>
            <person name="Goodwin L."/>
            <person name="Pitluck S."/>
            <person name="Ivanova N."/>
            <person name="Mavromatis K."/>
            <person name="Ovchinnikova G."/>
            <person name="Pati A."/>
            <person name="Chen A."/>
            <person name="Palaniappan K."/>
            <person name="Land M."/>
            <person name="Hauser L."/>
            <person name="Chang Y.J."/>
            <person name="Jeffries C.D."/>
            <person name="Detter J.C."/>
            <person name="Brettin T."/>
            <person name="Rohde M."/>
            <person name="Goker M."/>
            <person name="Bristow J."/>
            <person name="Eisen J.A."/>
            <person name="Markowitz V."/>
            <person name="Hugenholtz P."/>
            <person name="Kyrpides N.C."/>
            <person name="Klenk H.P."/>
            <person name="Chen F."/>
        </authorList>
    </citation>
    <scope>NUCLEOTIDE SEQUENCE [LARGE SCALE GENOMIC DNA]</scope>
    <source>
        <strain evidence="3">ATCC 700099 / DSM 44233 / CIP 104796 / JCM 9543 / NBRC 105858 / Y-104</strain>
    </source>
</reference>
<dbReference type="eggNOG" id="COG3385">
    <property type="taxonomic scope" value="Bacteria"/>
</dbReference>
<dbReference type="HOGENOM" id="CLU_106740_1_0_11"/>
<evidence type="ECO:0000313" key="3">
    <source>
        <dbReference type="Proteomes" id="UP000002218"/>
    </source>
</evidence>
<protein>
    <recommendedName>
        <fullName evidence="1">Transposase DDE domain-containing protein</fullName>
    </recommendedName>
</protein>
<dbReference type="Pfam" id="PF13701">
    <property type="entry name" value="DDE_Tnp_1_4"/>
    <property type="match status" value="1"/>
</dbReference>